<dbReference type="KEGG" id="aup:AsAng_0058510"/>
<protein>
    <recommendedName>
        <fullName evidence="4">DUF5362 domain-containing protein</fullName>
    </recommendedName>
</protein>
<dbReference type="RefSeq" id="WP_264790257.1">
    <property type="nucleotide sequence ID" value="NZ_AP026867.1"/>
</dbReference>
<keyword evidence="3" id="KW-1185">Reference proteome</keyword>
<keyword evidence="1" id="KW-0472">Membrane</keyword>
<evidence type="ECO:0000313" key="2">
    <source>
        <dbReference type="EMBL" id="BDS15069.1"/>
    </source>
</evidence>
<evidence type="ECO:0000256" key="1">
    <source>
        <dbReference type="SAM" id="Phobius"/>
    </source>
</evidence>
<name>A0A916DVE8_9BACT</name>
<organism evidence="2 3">
    <name type="scientific">Aureispira anguillae</name>
    <dbReference type="NCBI Taxonomy" id="2864201"/>
    <lineage>
        <taxon>Bacteria</taxon>
        <taxon>Pseudomonadati</taxon>
        <taxon>Bacteroidota</taxon>
        <taxon>Saprospiria</taxon>
        <taxon>Saprospirales</taxon>
        <taxon>Saprospiraceae</taxon>
        <taxon>Aureispira</taxon>
    </lineage>
</organism>
<reference evidence="2" key="1">
    <citation type="submission" date="2022-09" db="EMBL/GenBank/DDBJ databases">
        <title>Aureispira anguillicida sp. nov., isolated from Leptocephalus of Japanese eel Anguilla japonica.</title>
        <authorList>
            <person name="Yuasa K."/>
            <person name="Mekata T."/>
            <person name="Ikunari K."/>
        </authorList>
    </citation>
    <scope>NUCLEOTIDE SEQUENCE</scope>
    <source>
        <strain evidence="2">EL160426</strain>
    </source>
</reference>
<accession>A0A916DVE8</accession>
<dbReference type="EMBL" id="AP026867">
    <property type="protein sequence ID" value="BDS15069.1"/>
    <property type="molecule type" value="Genomic_DNA"/>
</dbReference>
<proteinExistence type="predicted"/>
<gene>
    <name evidence="2" type="ORF">AsAng_0058510</name>
</gene>
<keyword evidence="1" id="KW-0812">Transmembrane</keyword>
<feature type="transmembrane region" description="Helical" evidence="1">
    <location>
        <begin position="122"/>
        <end position="146"/>
    </location>
</feature>
<evidence type="ECO:0008006" key="4">
    <source>
        <dbReference type="Google" id="ProtNLM"/>
    </source>
</evidence>
<evidence type="ECO:0000313" key="3">
    <source>
        <dbReference type="Proteomes" id="UP001060919"/>
    </source>
</evidence>
<dbReference type="Proteomes" id="UP001060919">
    <property type="component" value="Chromosome"/>
</dbReference>
<feature type="transmembrane region" description="Helical" evidence="1">
    <location>
        <begin position="68"/>
        <end position="91"/>
    </location>
</feature>
<feature type="transmembrane region" description="Helical" evidence="1">
    <location>
        <begin position="34"/>
        <end position="56"/>
    </location>
</feature>
<sequence length="150" mass="16396">MNLTDQLDSGMNTELSISNEAQQFLLTACKWAKFLSIVGFVSLGFLVLAAIGITFAGSSLPGDPFEGMGFFIGFMYLLFAGFYFFPILYFYRFSVMVKQGIETTSTDLITSGFENLKSSIKFIGVLTAVVLAFYLFALLLGLIFGIGGSF</sequence>
<dbReference type="AlphaFoldDB" id="A0A916DVE8"/>
<keyword evidence="1" id="KW-1133">Transmembrane helix</keyword>